<evidence type="ECO:0000313" key="2">
    <source>
        <dbReference type="Proteomes" id="UP001148629"/>
    </source>
</evidence>
<gene>
    <name evidence="1" type="ORF">NM208_g728</name>
</gene>
<sequence length="730" mass="79830">MDVSTPAQGHYSPPRETTKPALQPLLAEHPARAVSPLSQGQKGRVSLSEQVPPGLGSANSSQKKMIGTSWWLESFALLLSLASFASLVYLLSAYDGRPISKWTKFPLSLNAVVSILAGISKASLAFVISMCLSQTKWNWNGDATSSALLIDFDRFDAASRGAWGSVRLLRSFIRHPHWASLGPFAAIILLAYEPFLQAVLTFEDQPVTLNDAEYSQVLGSATKTRSGSRAPGIGSSLLLNAGSWTGLLASNGLVQINFPGPNGEKFFYQSDQPSSMIRDDMGIAAAIWNGFSPLVSQQNLWPDFTCTTGNCSWANFASLAVCSSCYDLSGHLKRTSGSTKIPDINMPGGFQGDAPDISNQGVEANLNVPDERLPITKYEVPDIDLVLSNYNGKKRCKSDTDMCPDTYLSAKVTTNPGQNVFNDIDTMILAISFLQANKSWVENETAWEDTTITAQQCSLHFCVNEYVTAVELGLLQEKTASSWSKRTPGSYYSGSQDVPEYFDYLNHTLDMGIAWVGLTDLQLFIPDEDFKRARNLSQQTFNITQPSVMSLLNNIKAGFMEPDCRSNCSLDDTDGTKFLIYPSLGGPSRPPGLMVGLGESSNVTATMENVALSLTKWMRDREPSAVHGTATTVIVITRVQWKFLGYPAVTLFIGFVFAILSIWETKRLNRPAWKDNALATLAYADGELKDRIRAAAAVGQISDVGRLTRVAREHQDDLVIGHLVMRESQE</sequence>
<keyword evidence="2" id="KW-1185">Reference proteome</keyword>
<dbReference type="EMBL" id="JANRMS010000033">
    <property type="protein sequence ID" value="KAJ3549018.1"/>
    <property type="molecule type" value="Genomic_DNA"/>
</dbReference>
<evidence type="ECO:0000313" key="1">
    <source>
        <dbReference type="EMBL" id="KAJ3549018.1"/>
    </source>
</evidence>
<organism evidence="1 2">
    <name type="scientific">Fusarium decemcellulare</name>
    <dbReference type="NCBI Taxonomy" id="57161"/>
    <lineage>
        <taxon>Eukaryota</taxon>
        <taxon>Fungi</taxon>
        <taxon>Dikarya</taxon>
        <taxon>Ascomycota</taxon>
        <taxon>Pezizomycotina</taxon>
        <taxon>Sordariomycetes</taxon>
        <taxon>Hypocreomycetidae</taxon>
        <taxon>Hypocreales</taxon>
        <taxon>Nectriaceae</taxon>
        <taxon>Fusarium</taxon>
        <taxon>Fusarium decemcellulare species complex</taxon>
    </lineage>
</organism>
<reference evidence="1" key="1">
    <citation type="submission" date="2022-08" db="EMBL/GenBank/DDBJ databases">
        <title>Genome Sequence of Fusarium decemcellulare.</title>
        <authorList>
            <person name="Buettner E."/>
        </authorList>
    </citation>
    <scope>NUCLEOTIDE SEQUENCE</scope>
    <source>
        <strain evidence="1">Babe19</strain>
    </source>
</reference>
<name>A0ACC1SYD5_9HYPO</name>
<comment type="caution">
    <text evidence="1">The sequence shown here is derived from an EMBL/GenBank/DDBJ whole genome shotgun (WGS) entry which is preliminary data.</text>
</comment>
<protein>
    <submittedName>
        <fullName evidence="1">Uncharacterized protein</fullName>
    </submittedName>
</protein>
<proteinExistence type="predicted"/>
<accession>A0ACC1SYD5</accession>
<dbReference type="Proteomes" id="UP001148629">
    <property type="component" value="Unassembled WGS sequence"/>
</dbReference>